<keyword evidence="1" id="KW-0067">ATP-binding</keyword>
<keyword evidence="1" id="KW-0378">Hydrolase</keyword>
<dbReference type="CDD" id="cd19067">
    <property type="entry name" value="PfuEndoQ-like"/>
    <property type="match status" value="1"/>
</dbReference>
<dbReference type="GO" id="GO:0004386">
    <property type="term" value="F:helicase activity"/>
    <property type="evidence" value="ECO:0007669"/>
    <property type="project" value="UniProtKB-KW"/>
</dbReference>
<dbReference type="PANTHER" id="PTHR40084">
    <property type="entry name" value="PHOSPHOHYDROLASE, PHP FAMILY"/>
    <property type="match status" value="1"/>
</dbReference>
<dbReference type="SUPFAM" id="SSF89550">
    <property type="entry name" value="PHP domain-like"/>
    <property type="match status" value="1"/>
</dbReference>
<comment type="caution">
    <text evidence="1">The sequence shown here is derived from an EMBL/GenBank/DDBJ whole genome shotgun (WGS) entry which is preliminary data.</text>
</comment>
<gene>
    <name evidence="1" type="ORF">GMST_17470</name>
</gene>
<proteinExistence type="predicted"/>
<dbReference type="RefSeq" id="WP_183354413.1">
    <property type="nucleotide sequence ID" value="NZ_BLXX01000004.1"/>
</dbReference>
<keyword evidence="1" id="KW-0547">Nucleotide-binding</keyword>
<keyword evidence="2" id="KW-1185">Reference proteome</keyword>
<keyword evidence="1" id="KW-0347">Helicase</keyword>
<accession>A0A6V8MHJ5</accession>
<dbReference type="EMBL" id="BLXX01000004">
    <property type="protein sequence ID" value="GFO59422.1"/>
    <property type="molecule type" value="Genomic_DNA"/>
</dbReference>
<evidence type="ECO:0000313" key="2">
    <source>
        <dbReference type="Proteomes" id="UP000556026"/>
    </source>
</evidence>
<dbReference type="PANTHER" id="PTHR40084:SF1">
    <property type="entry name" value="PHOSPHOTRANSFERASE"/>
    <property type="match status" value="1"/>
</dbReference>
<evidence type="ECO:0000313" key="1">
    <source>
        <dbReference type="EMBL" id="GFO59422.1"/>
    </source>
</evidence>
<dbReference type="InterPro" id="IPR016195">
    <property type="entry name" value="Pol/histidinol_Pase-like"/>
</dbReference>
<dbReference type="Proteomes" id="UP000556026">
    <property type="component" value="Unassembled WGS sequence"/>
</dbReference>
<dbReference type="Gene3D" id="3.20.20.140">
    <property type="entry name" value="Metal-dependent hydrolases"/>
    <property type="match status" value="1"/>
</dbReference>
<protein>
    <submittedName>
        <fullName evidence="1">Helicase UvrD</fullName>
    </submittedName>
</protein>
<name>A0A6V8MHJ5_9BACT</name>
<dbReference type="AlphaFoldDB" id="A0A6V8MHJ5"/>
<reference evidence="2" key="1">
    <citation type="submission" date="2020-06" db="EMBL/GenBank/DDBJ databases">
        <title>Draft genomic sequence of Geomonas sp. Red330.</title>
        <authorList>
            <person name="Itoh H."/>
            <person name="Zhenxing X."/>
            <person name="Ushijima N."/>
            <person name="Masuda Y."/>
            <person name="Shiratori Y."/>
            <person name="Senoo K."/>
        </authorList>
    </citation>
    <scope>NUCLEOTIDE SEQUENCE [LARGE SCALE GENOMIC DNA]</scope>
    <source>
        <strain evidence="2">Red330</strain>
    </source>
</reference>
<organism evidence="1 2">
    <name type="scientific">Geomonas silvestris</name>
    <dbReference type="NCBI Taxonomy" id="2740184"/>
    <lineage>
        <taxon>Bacteria</taxon>
        <taxon>Pseudomonadati</taxon>
        <taxon>Thermodesulfobacteriota</taxon>
        <taxon>Desulfuromonadia</taxon>
        <taxon>Geobacterales</taxon>
        <taxon>Geobacteraceae</taxon>
        <taxon>Geomonas</taxon>
    </lineage>
</organism>
<sequence>MEFIADLHIHSRYSLATSSDLTPENLWRWSQLKGIRLVGTGDCTHPKWLDELEQKLAPAENGLLALRQMPPIDSVPETCRAEVSFLLSGEISCIYRKGGRTRKVHCLVHLPDFASARRLSSALSRIGSVTSDGRPILKLDARDLLEMALDASPRALLIPAHAWTPHFSIFGAATGFGSLAECFEDLTPHVYAIETGLSSDPAMNWRISALEGITLVSNSDAHSPSRLGREATVFSGALSYDGIHRALAEGNGVAATIEFFPEQGKYHADGHRNCGVRLTPQQTVAGNYRCPACGGKVTVGVLHRLELLADRPEGTRPAGAPPFHSVIPLIDLVAGALNVGCNAKRAVALYFRMLEELGSEFYILLEAPLSDIERVSPPLAWAVGQARAGRVLIDPGYDGRFGTVSVPSVPTCG</sequence>